<dbReference type="OrthoDB" id="9807941at2"/>
<feature type="compositionally biased region" description="Pro residues" evidence="10">
    <location>
        <begin position="234"/>
        <end position="252"/>
    </location>
</feature>
<dbReference type="SUPFAM" id="SSF52833">
    <property type="entry name" value="Thioredoxin-like"/>
    <property type="match status" value="1"/>
</dbReference>
<evidence type="ECO:0000256" key="6">
    <source>
        <dbReference type="ARBA" id="ARBA00023014"/>
    </source>
</evidence>
<dbReference type="EMBL" id="SMFY01000002">
    <property type="protein sequence ID" value="TCK28500.1"/>
    <property type="molecule type" value="Genomic_DNA"/>
</dbReference>
<dbReference type="GO" id="GO:0022890">
    <property type="term" value="F:inorganic cation transmembrane transporter activity"/>
    <property type="evidence" value="ECO:0007669"/>
    <property type="project" value="UniProtKB-ARBA"/>
</dbReference>
<dbReference type="FunFam" id="1.10.10.1590:FF:000001">
    <property type="entry name" value="NADH-quinone oxidoreductase subunit E"/>
    <property type="match status" value="1"/>
</dbReference>
<dbReference type="GO" id="GO:0046872">
    <property type="term" value="F:metal ion binding"/>
    <property type="evidence" value="ECO:0007669"/>
    <property type="project" value="UniProtKB-KW"/>
</dbReference>
<dbReference type="GO" id="GO:0098796">
    <property type="term" value="C:membrane protein complex"/>
    <property type="evidence" value="ECO:0007669"/>
    <property type="project" value="UniProtKB-ARBA"/>
</dbReference>
<keyword evidence="3" id="KW-0479">Metal-binding</keyword>
<dbReference type="Gene3D" id="1.10.10.1590">
    <property type="entry name" value="NADH-quinone oxidoreductase subunit E"/>
    <property type="match status" value="1"/>
</dbReference>
<comment type="similarity">
    <text evidence="1">Belongs to the complex I 24 kDa subunit family.</text>
</comment>
<dbReference type="InterPro" id="IPR042128">
    <property type="entry name" value="NuoE_dom"/>
</dbReference>
<dbReference type="Pfam" id="PF01257">
    <property type="entry name" value="2Fe-2S_thioredx"/>
    <property type="match status" value="1"/>
</dbReference>
<evidence type="ECO:0000256" key="9">
    <source>
        <dbReference type="ARBA" id="ARBA00047712"/>
    </source>
</evidence>
<keyword evidence="6" id="KW-0411">Iron-sulfur</keyword>
<keyword evidence="5" id="KW-0408">Iron</keyword>
<dbReference type="GO" id="GO:0003954">
    <property type="term" value="F:NADH dehydrogenase activity"/>
    <property type="evidence" value="ECO:0007669"/>
    <property type="project" value="TreeGrafter"/>
</dbReference>
<dbReference type="GO" id="GO:0031090">
    <property type="term" value="C:organelle membrane"/>
    <property type="evidence" value="ECO:0007669"/>
    <property type="project" value="UniProtKB-ARBA"/>
</dbReference>
<dbReference type="PANTHER" id="PTHR10371:SF3">
    <property type="entry name" value="NADH DEHYDROGENASE [UBIQUINONE] FLAVOPROTEIN 2, MITOCHONDRIAL"/>
    <property type="match status" value="1"/>
</dbReference>
<evidence type="ECO:0000256" key="8">
    <source>
        <dbReference type="ARBA" id="ARBA00034078"/>
    </source>
</evidence>
<feature type="compositionally biased region" description="Low complexity" evidence="10">
    <location>
        <begin position="253"/>
        <end position="267"/>
    </location>
</feature>
<dbReference type="GO" id="GO:0022804">
    <property type="term" value="F:active transmembrane transporter activity"/>
    <property type="evidence" value="ECO:0007669"/>
    <property type="project" value="UniProtKB-ARBA"/>
</dbReference>
<dbReference type="CDD" id="cd03064">
    <property type="entry name" value="TRX_Fd_NuoE"/>
    <property type="match status" value="1"/>
</dbReference>
<evidence type="ECO:0000256" key="2">
    <source>
        <dbReference type="ARBA" id="ARBA00022714"/>
    </source>
</evidence>
<dbReference type="GO" id="GO:1902494">
    <property type="term" value="C:catalytic complex"/>
    <property type="evidence" value="ECO:0007669"/>
    <property type="project" value="UniProtKB-ARBA"/>
</dbReference>
<dbReference type="GO" id="GO:0031967">
    <property type="term" value="C:organelle envelope"/>
    <property type="evidence" value="ECO:0007669"/>
    <property type="project" value="UniProtKB-ARBA"/>
</dbReference>
<dbReference type="InterPro" id="IPR036249">
    <property type="entry name" value="Thioredoxin-like_sf"/>
</dbReference>
<dbReference type="PANTHER" id="PTHR10371">
    <property type="entry name" value="NADH DEHYDROGENASE UBIQUINONE FLAVOPROTEIN 2, MITOCHONDRIAL"/>
    <property type="match status" value="1"/>
</dbReference>
<dbReference type="InterPro" id="IPR002023">
    <property type="entry name" value="NuoE-like"/>
</dbReference>
<keyword evidence="4" id="KW-1278">Translocase</keyword>
<organism evidence="11 12">
    <name type="scientific">Ancylobacter aquaticus</name>
    <dbReference type="NCBI Taxonomy" id="100"/>
    <lineage>
        <taxon>Bacteria</taxon>
        <taxon>Pseudomonadati</taxon>
        <taxon>Pseudomonadota</taxon>
        <taxon>Alphaproteobacteria</taxon>
        <taxon>Hyphomicrobiales</taxon>
        <taxon>Xanthobacteraceae</taxon>
        <taxon>Ancylobacter</taxon>
    </lineage>
</organism>
<comment type="caution">
    <text evidence="11">The sequence shown here is derived from an EMBL/GenBank/DDBJ whole genome shotgun (WGS) entry which is preliminary data.</text>
</comment>
<dbReference type="InterPro" id="IPR041921">
    <property type="entry name" value="NuoE_N"/>
</dbReference>
<evidence type="ECO:0000256" key="7">
    <source>
        <dbReference type="ARBA" id="ARBA00023027"/>
    </source>
</evidence>
<evidence type="ECO:0000313" key="12">
    <source>
        <dbReference type="Proteomes" id="UP000295030"/>
    </source>
</evidence>
<protein>
    <submittedName>
        <fullName evidence="11">NADH dehydrogenase subunit E</fullName>
    </submittedName>
</protein>
<dbReference type="NCBIfam" id="TIGR01958">
    <property type="entry name" value="nuoE_fam"/>
    <property type="match status" value="1"/>
</dbReference>
<evidence type="ECO:0000256" key="1">
    <source>
        <dbReference type="ARBA" id="ARBA00010643"/>
    </source>
</evidence>
<keyword evidence="12" id="KW-1185">Reference proteome</keyword>
<dbReference type="NCBIfam" id="NF005724">
    <property type="entry name" value="PRK07539.1-4"/>
    <property type="match status" value="1"/>
</dbReference>
<dbReference type="Gene3D" id="3.40.30.10">
    <property type="entry name" value="Glutaredoxin"/>
    <property type="match status" value="1"/>
</dbReference>
<feature type="region of interest" description="Disordered" evidence="10">
    <location>
        <begin position="228"/>
        <end position="293"/>
    </location>
</feature>
<dbReference type="GO" id="GO:0008324">
    <property type="term" value="F:monoatomic cation transmembrane transporter activity"/>
    <property type="evidence" value="ECO:0007669"/>
    <property type="project" value="UniProtKB-ARBA"/>
</dbReference>
<comment type="cofactor">
    <cofactor evidence="8">
        <name>[2Fe-2S] cluster</name>
        <dbReference type="ChEBI" id="CHEBI:190135"/>
    </cofactor>
</comment>
<dbReference type="RefSeq" id="WP_131835649.1">
    <property type="nucleotide sequence ID" value="NZ_SMFY01000002.1"/>
</dbReference>
<sequence length="293" mass="30877">MSVRRLAPKEVQPESFVFTGDNLAWAEMTIAKFPPGRQASAVIPLLMRAQEQAGGWVSEPAMRYVGDMLGMAPIRVYEVATFYTQFQLQPVGKRAHIQVCGTTPCMLRGAGDLIKVCKSRIHDEQFHLSASGDFSWEEVECAGTCVNAPMIQVWKDVYEDLTPEDLEKILDAFERGETPAPGPQNGRHTSAPVTGLRVLTAPELFDGSMVGQGAGLALAREALAAKAKGEAAPDAPPPAAAAAAPPPPPKSDPAPAAAPAAKAVEAAGEADKEKPKKPVAPPIAGKAADPKAE</sequence>
<dbReference type="FunFam" id="3.40.30.10:FF:000022">
    <property type="entry name" value="NADH dehydrogenase flavoprotein 2, mitochondrial"/>
    <property type="match status" value="1"/>
</dbReference>
<evidence type="ECO:0000256" key="10">
    <source>
        <dbReference type="SAM" id="MobiDB-lite"/>
    </source>
</evidence>
<gene>
    <name evidence="11" type="ORF">EV667_2504</name>
</gene>
<dbReference type="GO" id="GO:0051537">
    <property type="term" value="F:2 iron, 2 sulfur cluster binding"/>
    <property type="evidence" value="ECO:0007669"/>
    <property type="project" value="UniProtKB-KW"/>
</dbReference>
<evidence type="ECO:0000256" key="4">
    <source>
        <dbReference type="ARBA" id="ARBA00022967"/>
    </source>
</evidence>
<keyword evidence="7" id="KW-0520">NAD</keyword>
<dbReference type="Proteomes" id="UP000295030">
    <property type="component" value="Unassembled WGS sequence"/>
</dbReference>
<accession>A0A4R1I506</accession>
<evidence type="ECO:0000256" key="5">
    <source>
        <dbReference type="ARBA" id="ARBA00023004"/>
    </source>
</evidence>
<name>A0A4R1I506_ANCAQ</name>
<evidence type="ECO:0000313" key="11">
    <source>
        <dbReference type="EMBL" id="TCK28500.1"/>
    </source>
</evidence>
<proteinExistence type="inferred from homology"/>
<reference evidence="11 12" key="1">
    <citation type="submission" date="2019-03" db="EMBL/GenBank/DDBJ databases">
        <title>Genomic Encyclopedia of Type Strains, Phase IV (KMG-IV): sequencing the most valuable type-strain genomes for metagenomic binning, comparative biology and taxonomic classification.</title>
        <authorList>
            <person name="Goeker M."/>
        </authorList>
    </citation>
    <scope>NUCLEOTIDE SEQUENCE [LARGE SCALE GENOMIC DNA]</scope>
    <source>
        <strain evidence="11 12">DSM 101</strain>
    </source>
</reference>
<comment type="catalytic activity">
    <reaction evidence="9">
        <text>a quinone + NADH + 5 H(+)(in) = a quinol + NAD(+) + 4 H(+)(out)</text>
        <dbReference type="Rhea" id="RHEA:57888"/>
        <dbReference type="ChEBI" id="CHEBI:15378"/>
        <dbReference type="ChEBI" id="CHEBI:24646"/>
        <dbReference type="ChEBI" id="CHEBI:57540"/>
        <dbReference type="ChEBI" id="CHEBI:57945"/>
        <dbReference type="ChEBI" id="CHEBI:132124"/>
    </reaction>
</comment>
<dbReference type="AlphaFoldDB" id="A0A4R1I506"/>
<keyword evidence="2" id="KW-0001">2Fe-2S</keyword>
<evidence type="ECO:0000256" key="3">
    <source>
        <dbReference type="ARBA" id="ARBA00022723"/>
    </source>
</evidence>
<dbReference type="GO" id="GO:0098662">
    <property type="term" value="P:inorganic cation transmembrane transport"/>
    <property type="evidence" value="ECO:0007669"/>
    <property type="project" value="UniProtKB-ARBA"/>
</dbReference>